<dbReference type="InterPro" id="IPR001509">
    <property type="entry name" value="Epimerase_deHydtase"/>
</dbReference>
<reference evidence="4 5" key="1">
    <citation type="submission" date="2011-09" db="EMBL/GenBank/DDBJ databases">
        <title>The permanent draft genome of Caldithrix abyssi DSM 13497.</title>
        <authorList>
            <consortium name="US DOE Joint Genome Institute (JGI-PGF)"/>
            <person name="Lucas S."/>
            <person name="Han J."/>
            <person name="Lapidus A."/>
            <person name="Bruce D."/>
            <person name="Goodwin L."/>
            <person name="Pitluck S."/>
            <person name="Peters L."/>
            <person name="Kyrpides N."/>
            <person name="Mavromatis K."/>
            <person name="Ivanova N."/>
            <person name="Mikhailova N."/>
            <person name="Chertkov O."/>
            <person name="Detter J.C."/>
            <person name="Tapia R."/>
            <person name="Han C."/>
            <person name="Land M."/>
            <person name="Hauser L."/>
            <person name="Markowitz V."/>
            <person name="Cheng J.-F."/>
            <person name="Hugenholtz P."/>
            <person name="Woyke T."/>
            <person name="Wu D."/>
            <person name="Spring S."/>
            <person name="Brambilla E."/>
            <person name="Klenk H.-P."/>
            <person name="Eisen J.A."/>
        </authorList>
    </citation>
    <scope>NUCLEOTIDE SEQUENCE [LARGE SCALE GENOMIC DNA]</scope>
    <source>
        <strain evidence="4 5">DSM 13497</strain>
    </source>
</reference>
<dbReference type="FunCoup" id="H1XQ52">
    <property type="interactions" value="299"/>
</dbReference>
<keyword evidence="5" id="KW-1185">Reference proteome</keyword>
<dbReference type="PaxDb" id="880073-Calab_2694"/>
<accession>H1XQ52</accession>
<evidence type="ECO:0000313" key="6">
    <source>
        <dbReference type="Proteomes" id="UP000183868"/>
    </source>
</evidence>
<dbReference type="PANTHER" id="PTHR43000">
    <property type="entry name" value="DTDP-D-GLUCOSE 4,6-DEHYDRATASE-RELATED"/>
    <property type="match status" value="1"/>
</dbReference>
<gene>
    <name evidence="3" type="ORF">Cabys_1533</name>
    <name evidence="4" type="ORF">Calab_2694</name>
</gene>
<dbReference type="InParanoid" id="H1XQ52"/>
<evidence type="ECO:0000313" key="4">
    <source>
        <dbReference type="EMBL" id="EHO42303.1"/>
    </source>
</evidence>
<dbReference type="Gene3D" id="3.40.50.720">
    <property type="entry name" value="NAD(P)-binding Rossmann-like Domain"/>
    <property type="match status" value="1"/>
</dbReference>
<dbReference type="HOGENOM" id="CLU_007383_1_7_0"/>
<dbReference type="Proteomes" id="UP000004671">
    <property type="component" value="Chromosome"/>
</dbReference>
<dbReference type="RefSeq" id="WP_006929596.1">
    <property type="nucleotide sequence ID" value="NZ_CM001402.1"/>
</dbReference>
<dbReference type="STRING" id="880073.Cabys_1533"/>
<evidence type="ECO:0000256" key="1">
    <source>
        <dbReference type="ARBA" id="ARBA00007637"/>
    </source>
</evidence>
<dbReference type="OrthoDB" id="9803061at2"/>
<sequence>MNILVTGGAGFIGSHLIDRLLKEGFNVRTLDNLHRGKEANIKAHIESGRLTFFRKDIRYYEQIEPLFADIDMVYHLAAQSNVLGAVQDVDYSFNTNVVGTFNVLKACKKHGVKRLIFTSSREAYGEAQYLPVDEAHPLSSKNTYGASKVAGETYCRVFQNMGELEVVILRLANVYGERDFDRVIPIFLNNVLNNRDIHIYGGKQVIDFVSIEIVVEALVQSMDNPLAIKGPTNVGSGRGTTLFELAERIMKYTNSQSKIVVDPPRSAEVVKFTAQIERFKKIFKIKIPEDPLYYLPEMIARIKQSG</sequence>
<evidence type="ECO:0000259" key="2">
    <source>
        <dbReference type="Pfam" id="PF01370"/>
    </source>
</evidence>
<dbReference type="KEGG" id="caby:Cabys_1533"/>
<organism evidence="4 5">
    <name type="scientific">Caldithrix abyssi DSM 13497</name>
    <dbReference type="NCBI Taxonomy" id="880073"/>
    <lineage>
        <taxon>Bacteria</taxon>
        <taxon>Pseudomonadati</taxon>
        <taxon>Calditrichota</taxon>
        <taxon>Calditrichia</taxon>
        <taxon>Calditrichales</taxon>
        <taxon>Calditrichaceae</taxon>
        <taxon>Caldithrix</taxon>
    </lineage>
</organism>
<dbReference type="InterPro" id="IPR036291">
    <property type="entry name" value="NAD(P)-bd_dom_sf"/>
</dbReference>
<reference evidence="3 6" key="2">
    <citation type="submission" date="2016-11" db="EMBL/GenBank/DDBJ databases">
        <title>Genomic analysis of Caldithrix abyssi and proposal of a novel bacterial phylum Caldithrichaeota.</title>
        <authorList>
            <person name="Kublanov I."/>
            <person name="Sigalova O."/>
            <person name="Gavrilov S."/>
            <person name="Lebedinsky A."/>
            <person name="Ivanova N."/>
            <person name="Daum C."/>
            <person name="Reddy T."/>
            <person name="Klenk H.P."/>
            <person name="Goker M."/>
            <person name="Reva O."/>
            <person name="Miroshnichenko M."/>
            <person name="Kyprides N."/>
            <person name="Woyke T."/>
            <person name="Gelfand M."/>
        </authorList>
    </citation>
    <scope>NUCLEOTIDE SEQUENCE [LARGE SCALE GENOMIC DNA]</scope>
    <source>
        <strain evidence="3 6">LF13</strain>
    </source>
</reference>
<comment type="similarity">
    <text evidence="1">Belongs to the NAD(P)-dependent epimerase/dehydratase family.</text>
</comment>
<dbReference type="Pfam" id="PF01370">
    <property type="entry name" value="Epimerase"/>
    <property type="match status" value="1"/>
</dbReference>
<protein>
    <submittedName>
        <fullName evidence="4">NAD-dependent epimerase/dehydratase</fullName>
    </submittedName>
    <submittedName>
        <fullName evidence="3">UDP-glucose 4-epimerase</fullName>
    </submittedName>
</protein>
<dbReference type="EMBL" id="CM001402">
    <property type="protein sequence ID" value="EHO42303.1"/>
    <property type="molecule type" value="Genomic_DNA"/>
</dbReference>
<dbReference type="AlphaFoldDB" id="H1XQ52"/>
<feature type="domain" description="NAD-dependent epimerase/dehydratase" evidence="2">
    <location>
        <begin position="3"/>
        <end position="232"/>
    </location>
</feature>
<dbReference type="EMBL" id="CP018099">
    <property type="protein sequence ID" value="APF18282.1"/>
    <property type="molecule type" value="Genomic_DNA"/>
</dbReference>
<dbReference type="eggNOG" id="COG0451">
    <property type="taxonomic scope" value="Bacteria"/>
</dbReference>
<evidence type="ECO:0000313" key="5">
    <source>
        <dbReference type="Proteomes" id="UP000004671"/>
    </source>
</evidence>
<evidence type="ECO:0000313" key="3">
    <source>
        <dbReference type="EMBL" id="APF18282.1"/>
    </source>
</evidence>
<dbReference type="SUPFAM" id="SSF51735">
    <property type="entry name" value="NAD(P)-binding Rossmann-fold domains"/>
    <property type="match status" value="1"/>
</dbReference>
<dbReference type="Proteomes" id="UP000183868">
    <property type="component" value="Chromosome"/>
</dbReference>
<name>H1XQ52_CALAY</name>
<proteinExistence type="inferred from homology"/>